<dbReference type="AlphaFoldDB" id="A0A0N1ITN6"/>
<dbReference type="OrthoDB" id="5135119at2759"/>
<dbReference type="GO" id="GO:0005737">
    <property type="term" value="C:cytoplasm"/>
    <property type="evidence" value="ECO:0007669"/>
    <property type="project" value="TreeGrafter"/>
</dbReference>
<evidence type="ECO:0000256" key="2">
    <source>
        <dbReference type="ARBA" id="ARBA00046233"/>
    </source>
</evidence>
<dbReference type="EMBL" id="KQ435765">
    <property type="protein sequence ID" value="KOX75321.1"/>
    <property type="molecule type" value="Genomic_DNA"/>
</dbReference>
<dbReference type="InterPro" id="IPR012981">
    <property type="entry name" value="PIH1_N"/>
</dbReference>
<gene>
    <name evidence="4" type="ORF">WN51_13191</name>
</gene>
<dbReference type="GO" id="GO:0097255">
    <property type="term" value="C:R2TP complex"/>
    <property type="evidence" value="ECO:0007669"/>
    <property type="project" value="TreeGrafter"/>
</dbReference>
<dbReference type="GO" id="GO:0006364">
    <property type="term" value="P:rRNA processing"/>
    <property type="evidence" value="ECO:0007669"/>
    <property type="project" value="TreeGrafter"/>
</dbReference>
<dbReference type="InterPro" id="IPR050734">
    <property type="entry name" value="PIH1/Kintoun_subfamily"/>
</dbReference>
<accession>A0A0N1ITN6</accession>
<dbReference type="Proteomes" id="UP000053105">
    <property type="component" value="Unassembled WGS sequence"/>
</dbReference>
<comment type="similarity">
    <text evidence="1">Belongs to the PIH1 family.</text>
</comment>
<comment type="function">
    <text evidence="2">Involved in the assembly of C/D box small nucleolar ribonucleoprotein (snoRNP) particles. Recruits the SWI/SNF complex to the core promoter of rRNA genes and enhances pre-rRNA transcription. Mediates interaction of TELO2 with the R2TP complex which is necessary for the stability of MTOR and SMG1. Positively regulates the assembly and activity of the mTORC1 complex.</text>
</comment>
<dbReference type="GO" id="GO:0000492">
    <property type="term" value="P:box C/D snoRNP assembly"/>
    <property type="evidence" value="ECO:0007669"/>
    <property type="project" value="TreeGrafter"/>
</dbReference>
<dbReference type="STRING" id="166423.A0A0N1ITN6"/>
<evidence type="ECO:0000256" key="1">
    <source>
        <dbReference type="ARBA" id="ARBA00008511"/>
    </source>
</evidence>
<reference evidence="4 5" key="1">
    <citation type="submission" date="2015-07" db="EMBL/GenBank/DDBJ databases">
        <title>The genome of Melipona quadrifasciata.</title>
        <authorList>
            <person name="Pan H."/>
            <person name="Kapheim K."/>
        </authorList>
    </citation>
    <scope>NUCLEOTIDE SEQUENCE [LARGE SCALE GENOMIC DNA]</scope>
    <source>
        <strain evidence="4">0111107301</strain>
        <tissue evidence="4">Whole body</tissue>
    </source>
</reference>
<dbReference type="PANTHER" id="PTHR22997">
    <property type="entry name" value="PIH1 DOMAIN-CONTAINING PROTEIN 1"/>
    <property type="match status" value="1"/>
</dbReference>
<keyword evidence="5" id="KW-1185">Reference proteome</keyword>
<organism evidence="4 5">
    <name type="scientific">Melipona quadrifasciata</name>
    <dbReference type="NCBI Taxonomy" id="166423"/>
    <lineage>
        <taxon>Eukaryota</taxon>
        <taxon>Metazoa</taxon>
        <taxon>Ecdysozoa</taxon>
        <taxon>Arthropoda</taxon>
        <taxon>Hexapoda</taxon>
        <taxon>Insecta</taxon>
        <taxon>Pterygota</taxon>
        <taxon>Neoptera</taxon>
        <taxon>Endopterygota</taxon>
        <taxon>Hymenoptera</taxon>
        <taxon>Apocrita</taxon>
        <taxon>Aculeata</taxon>
        <taxon>Apoidea</taxon>
        <taxon>Anthophila</taxon>
        <taxon>Apidae</taxon>
        <taxon>Melipona</taxon>
    </lineage>
</organism>
<protein>
    <submittedName>
        <fullName evidence="4">PIH1 domain-containing protein 1</fullName>
    </submittedName>
</protein>
<proteinExistence type="inferred from homology"/>
<feature type="domain" description="PIH1 N-terminal" evidence="3">
    <location>
        <begin position="39"/>
        <end position="180"/>
    </location>
</feature>
<dbReference type="GO" id="GO:1990904">
    <property type="term" value="C:ribonucleoprotein complex"/>
    <property type="evidence" value="ECO:0007669"/>
    <property type="project" value="TreeGrafter"/>
</dbReference>
<evidence type="ECO:0000313" key="4">
    <source>
        <dbReference type="EMBL" id="KOX75321.1"/>
    </source>
</evidence>
<sequence>MNNSTFLDIDDTILMKNLILPGNTPKNDMLMEQSDFKPFFTIQPKPGICVKTKSDNGEKIFLNICTSNKIPSPDDISDAKLFEVLSQENPEFVIPMSIGSEKFETDKGGSLCSTYDIVINTTYFEKCQTNENFLLFTISVIMDGVSNKFDKTLNIEDYVILKNRKVLGKLQQHRIEDRKPRAYRQTEKQLIEEIKTPVQDIYEKESKNELKIVSSDSTVNLKQNYTLLECLKETSVHLIGLFQIPNGITKEQIEVLLNQDRIVITIDKTGLAYDLSVPYIINIAQTKCVLDNNYRVLRLDMPVETVLENIKTS</sequence>
<dbReference type="Pfam" id="PF08190">
    <property type="entry name" value="PIH1"/>
    <property type="match status" value="1"/>
</dbReference>
<evidence type="ECO:0000313" key="5">
    <source>
        <dbReference type="Proteomes" id="UP000053105"/>
    </source>
</evidence>
<name>A0A0N1ITN6_9HYME</name>
<dbReference type="PANTHER" id="PTHR22997:SF0">
    <property type="entry name" value="PIH1 DOMAIN-CONTAINING PROTEIN 1"/>
    <property type="match status" value="1"/>
</dbReference>
<evidence type="ECO:0000259" key="3">
    <source>
        <dbReference type="Pfam" id="PF08190"/>
    </source>
</evidence>